<evidence type="ECO:0000313" key="6">
    <source>
        <dbReference type="EMBL" id="MCF2949171.1"/>
    </source>
</evidence>
<keyword evidence="1" id="KW-0805">Transcription regulation</keyword>
<dbReference type="PROSITE" id="PS01124">
    <property type="entry name" value="HTH_ARAC_FAMILY_2"/>
    <property type="match status" value="1"/>
</dbReference>
<feature type="transmembrane region" description="Helical" evidence="4">
    <location>
        <begin position="133"/>
        <end position="151"/>
    </location>
</feature>
<name>A0ABS9D892_9ALTE</name>
<feature type="transmembrane region" description="Helical" evidence="4">
    <location>
        <begin position="12"/>
        <end position="35"/>
    </location>
</feature>
<dbReference type="SMART" id="SM00342">
    <property type="entry name" value="HTH_ARAC"/>
    <property type="match status" value="1"/>
</dbReference>
<protein>
    <submittedName>
        <fullName evidence="6">Helix-turn-helix domain-containing protein</fullName>
    </submittedName>
</protein>
<dbReference type="Proteomes" id="UP001521137">
    <property type="component" value="Unassembled WGS sequence"/>
</dbReference>
<dbReference type="Pfam" id="PF12833">
    <property type="entry name" value="HTH_18"/>
    <property type="match status" value="1"/>
</dbReference>
<evidence type="ECO:0000256" key="3">
    <source>
        <dbReference type="ARBA" id="ARBA00023163"/>
    </source>
</evidence>
<gene>
    <name evidence="6" type="ORF">L0668_13705</name>
</gene>
<organism evidence="6 7">
    <name type="scientific">Paraglaciecola algarum</name>
    <dbReference type="NCBI Taxonomy" id="3050085"/>
    <lineage>
        <taxon>Bacteria</taxon>
        <taxon>Pseudomonadati</taxon>
        <taxon>Pseudomonadota</taxon>
        <taxon>Gammaproteobacteria</taxon>
        <taxon>Alteromonadales</taxon>
        <taxon>Alteromonadaceae</taxon>
        <taxon>Paraglaciecola</taxon>
    </lineage>
</organism>
<feature type="transmembrane region" description="Helical" evidence="4">
    <location>
        <begin position="158"/>
        <end position="179"/>
    </location>
</feature>
<dbReference type="PANTHER" id="PTHR43280">
    <property type="entry name" value="ARAC-FAMILY TRANSCRIPTIONAL REGULATOR"/>
    <property type="match status" value="1"/>
</dbReference>
<feature type="domain" description="HTH araC/xylS-type" evidence="5">
    <location>
        <begin position="236"/>
        <end position="344"/>
    </location>
</feature>
<keyword evidence="7" id="KW-1185">Reference proteome</keyword>
<reference evidence="6 7" key="1">
    <citation type="submission" date="2022-01" db="EMBL/GenBank/DDBJ databases">
        <title>Paraglaciecola sp. G1-23.</title>
        <authorList>
            <person name="Jin M.S."/>
            <person name="Han D.M."/>
            <person name="Kim H.M."/>
            <person name="Jeon C.O."/>
        </authorList>
    </citation>
    <scope>NUCLEOTIDE SEQUENCE [LARGE SCALE GENOMIC DNA]</scope>
    <source>
        <strain evidence="6 7">G1-23</strain>
    </source>
</reference>
<evidence type="ECO:0000313" key="7">
    <source>
        <dbReference type="Proteomes" id="UP001521137"/>
    </source>
</evidence>
<evidence type="ECO:0000259" key="5">
    <source>
        <dbReference type="PROSITE" id="PS01124"/>
    </source>
</evidence>
<feature type="transmembrane region" description="Helical" evidence="4">
    <location>
        <begin position="199"/>
        <end position="220"/>
    </location>
</feature>
<evidence type="ECO:0000256" key="2">
    <source>
        <dbReference type="ARBA" id="ARBA00023125"/>
    </source>
</evidence>
<proteinExistence type="predicted"/>
<keyword evidence="3" id="KW-0804">Transcription</keyword>
<keyword evidence="2" id="KW-0238">DNA-binding</keyword>
<dbReference type="InterPro" id="IPR018060">
    <property type="entry name" value="HTH_AraC"/>
</dbReference>
<dbReference type="InterPro" id="IPR009057">
    <property type="entry name" value="Homeodomain-like_sf"/>
</dbReference>
<keyword evidence="4" id="KW-0812">Transmembrane</keyword>
<sequence length="350" mass="41040">MFSNKSRELPFIFLAGFLVAHSFIALHELVLWGATFRQWVLSVSPNIFFTFNFSSWIDGPFLYLFIISYFSSGFRIQKQHFWHLIPAALFLIYMWFAFWQLPIDIKNELIVSHEIAYSGHYVTVDLLNKLQRLSYILLSIYYVRVHTSISFSDWQRDWVTFILYAFGFVLLWEFLLTSLKVYDLAYSINHDWLELIGLTGYYSTFALVNLVLYVMVNAAVNAGGISKPKTIEPINMVVVEKIEQAMQQDKLYLNPVISFERLAEQLDVPVKDLSSAINRHFNINFYEYINGYRIREAKEQLLNPVNSHKTITDIFYQAGFNSKSVYNTLFKKKYNMTPSAYRKKHLSTAK</sequence>
<dbReference type="Gene3D" id="1.10.10.60">
    <property type="entry name" value="Homeodomain-like"/>
    <property type="match status" value="2"/>
</dbReference>
<comment type="caution">
    <text evidence="6">The sequence shown here is derived from an EMBL/GenBank/DDBJ whole genome shotgun (WGS) entry which is preliminary data.</text>
</comment>
<evidence type="ECO:0000256" key="1">
    <source>
        <dbReference type="ARBA" id="ARBA00023015"/>
    </source>
</evidence>
<dbReference type="EMBL" id="JAKGAS010000007">
    <property type="protein sequence ID" value="MCF2949171.1"/>
    <property type="molecule type" value="Genomic_DNA"/>
</dbReference>
<dbReference type="PANTHER" id="PTHR43280:SF29">
    <property type="entry name" value="ARAC-FAMILY TRANSCRIPTIONAL REGULATOR"/>
    <property type="match status" value="1"/>
</dbReference>
<accession>A0ABS9D892</accession>
<evidence type="ECO:0000256" key="4">
    <source>
        <dbReference type="SAM" id="Phobius"/>
    </source>
</evidence>
<keyword evidence="4" id="KW-0472">Membrane</keyword>
<feature type="transmembrane region" description="Helical" evidence="4">
    <location>
        <begin position="81"/>
        <end position="99"/>
    </location>
</feature>
<feature type="transmembrane region" description="Helical" evidence="4">
    <location>
        <begin position="47"/>
        <end position="69"/>
    </location>
</feature>
<dbReference type="SUPFAM" id="SSF46689">
    <property type="entry name" value="Homeodomain-like"/>
    <property type="match status" value="1"/>
</dbReference>
<keyword evidence="4" id="KW-1133">Transmembrane helix</keyword>